<keyword evidence="1" id="KW-1133">Transmembrane helix</keyword>
<evidence type="ECO:0000313" key="2">
    <source>
        <dbReference type="EMBL" id="NMH24344.1"/>
    </source>
</evidence>
<gene>
    <name evidence="2" type="ORF">G6042_03585</name>
</gene>
<dbReference type="EMBL" id="JAAMPT010000199">
    <property type="protein sequence ID" value="NMH24344.1"/>
    <property type="molecule type" value="Genomic_DNA"/>
</dbReference>
<protein>
    <submittedName>
        <fullName evidence="2">Uncharacterized protein</fullName>
    </submittedName>
</protein>
<comment type="caution">
    <text evidence="2">The sequence shown here is derived from an EMBL/GenBank/DDBJ whole genome shotgun (WGS) entry which is preliminary data.</text>
</comment>
<dbReference type="Proteomes" id="UP000767947">
    <property type="component" value="Unassembled WGS sequence"/>
</dbReference>
<sequence length="156" mass="17990">MKKWLIPYYLVFSILLGGYFQLHARTHGELVRSINVSSLEVLDETPTANQHNHHHQAFVYTNSSSALFFIKTLFETIDTESDEEHENEKNTSKQNKLSAKKLINLNFNSYIASLFYLKSSELQCDSVFEKKVPVSAGFASFSSDERLYVIFENIRI</sequence>
<name>A0ABX1QT59_9FLAO</name>
<evidence type="ECO:0000313" key="3">
    <source>
        <dbReference type="Proteomes" id="UP000767947"/>
    </source>
</evidence>
<dbReference type="RefSeq" id="WP_169522942.1">
    <property type="nucleotide sequence ID" value="NZ_JAAMPT010000199.1"/>
</dbReference>
<keyword evidence="3" id="KW-1185">Reference proteome</keyword>
<organism evidence="2 3">
    <name type="scientific">Flavobacterium solisilvae</name>
    <dbReference type="NCBI Taxonomy" id="1852019"/>
    <lineage>
        <taxon>Bacteria</taxon>
        <taxon>Pseudomonadati</taxon>
        <taxon>Bacteroidota</taxon>
        <taxon>Flavobacteriia</taxon>
        <taxon>Flavobacteriales</taxon>
        <taxon>Flavobacteriaceae</taxon>
        <taxon>Flavobacterium</taxon>
    </lineage>
</organism>
<proteinExistence type="predicted"/>
<accession>A0ABX1QT59</accession>
<keyword evidence="1" id="KW-0812">Transmembrane</keyword>
<keyword evidence="1" id="KW-0472">Membrane</keyword>
<reference evidence="2 3" key="1">
    <citation type="submission" date="2020-02" db="EMBL/GenBank/DDBJ databases">
        <title>Flavobacterium sp. genome.</title>
        <authorList>
            <person name="Jung H.S."/>
            <person name="Baek J.H."/>
            <person name="Jeon C.O."/>
        </authorList>
    </citation>
    <scope>NUCLEOTIDE SEQUENCE [LARGE SCALE GENOMIC DNA]</scope>
    <source>
        <strain evidence="2 3">SE-s27</strain>
    </source>
</reference>
<evidence type="ECO:0000256" key="1">
    <source>
        <dbReference type="SAM" id="Phobius"/>
    </source>
</evidence>
<feature type="transmembrane region" description="Helical" evidence="1">
    <location>
        <begin position="6"/>
        <end position="22"/>
    </location>
</feature>